<evidence type="ECO:0000256" key="6">
    <source>
        <dbReference type="ARBA" id="ARBA00023015"/>
    </source>
</evidence>
<evidence type="ECO:0000313" key="13">
    <source>
        <dbReference type="Ensembl" id="ENSSAUP00010014329.1"/>
    </source>
</evidence>
<dbReference type="Proteomes" id="UP000472265">
    <property type="component" value="Unassembled WGS sequence"/>
</dbReference>
<keyword evidence="2" id="KW-0479">Metal-binding</keyword>
<feature type="domain" description="C2H2-type" evidence="12">
    <location>
        <begin position="487"/>
        <end position="514"/>
    </location>
</feature>
<proteinExistence type="predicted"/>
<feature type="domain" description="C2H2-type" evidence="12">
    <location>
        <begin position="616"/>
        <end position="643"/>
    </location>
</feature>
<feature type="domain" description="C2H2-type" evidence="12">
    <location>
        <begin position="543"/>
        <end position="570"/>
    </location>
</feature>
<dbReference type="FunFam" id="3.30.160.60:FF:001325">
    <property type="entry name" value="zinc finger protein 200"/>
    <property type="match status" value="1"/>
</dbReference>
<dbReference type="FunFam" id="3.30.160.60:FF:000630">
    <property type="entry name" value="Zinc finger protein 180"/>
    <property type="match status" value="1"/>
</dbReference>
<keyword evidence="7" id="KW-0238">DNA-binding</keyword>
<dbReference type="PROSITE" id="PS00028">
    <property type="entry name" value="ZINC_FINGER_C2H2_1"/>
    <property type="match status" value="12"/>
</dbReference>
<dbReference type="FunFam" id="3.30.160.60:FF:000839">
    <property type="entry name" value="Zinc finger protein 691"/>
    <property type="match status" value="1"/>
</dbReference>
<dbReference type="GO" id="GO:0000122">
    <property type="term" value="P:negative regulation of transcription by RNA polymerase II"/>
    <property type="evidence" value="ECO:0007669"/>
    <property type="project" value="UniProtKB-ARBA"/>
</dbReference>
<evidence type="ECO:0000256" key="4">
    <source>
        <dbReference type="ARBA" id="ARBA00022771"/>
    </source>
</evidence>
<dbReference type="PROSITE" id="PS50157">
    <property type="entry name" value="ZINC_FINGER_C2H2_2"/>
    <property type="match status" value="13"/>
</dbReference>
<dbReference type="Pfam" id="PF00096">
    <property type="entry name" value="zf-C2H2"/>
    <property type="match status" value="11"/>
</dbReference>
<evidence type="ECO:0000256" key="3">
    <source>
        <dbReference type="ARBA" id="ARBA00022737"/>
    </source>
</evidence>
<evidence type="ECO:0000256" key="2">
    <source>
        <dbReference type="ARBA" id="ARBA00022723"/>
    </source>
</evidence>
<feature type="domain" description="C2H2-type" evidence="12">
    <location>
        <begin position="211"/>
        <end position="238"/>
    </location>
</feature>
<dbReference type="OMA" id="RCNASKK"/>
<feature type="domain" description="C2H2-type" evidence="12">
    <location>
        <begin position="183"/>
        <end position="210"/>
    </location>
</feature>
<dbReference type="GeneTree" id="ENSGT00950000182774"/>
<gene>
    <name evidence="13" type="primary">LOC115577633</name>
</gene>
<keyword evidence="5" id="KW-0862">Zinc</keyword>
<keyword evidence="9" id="KW-0539">Nucleus</keyword>
<dbReference type="GO" id="GO:0001228">
    <property type="term" value="F:DNA-binding transcription activator activity, RNA polymerase II-specific"/>
    <property type="evidence" value="ECO:0007669"/>
    <property type="project" value="TreeGrafter"/>
</dbReference>
<feature type="domain" description="C2H2-type" evidence="12">
    <location>
        <begin position="703"/>
        <end position="730"/>
    </location>
</feature>
<evidence type="ECO:0000256" key="11">
    <source>
        <dbReference type="SAM" id="MobiDB-lite"/>
    </source>
</evidence>
<dbReference type="InterPro" id="IPR036236">
    <property type="entry name" value="Znf_C2H2_sf"/>
</dbReference>
<comment type="subcellular location">
    <subcellularLocation>
        <location evidence="1">Nucleus</location>
    </subcellularLocation>
</comment>
<dbReference type="FunFam" id="3.30.160.60:FF:000624">
    <property type="entry name" value="zinc finger protein 697"/>
    <property type="match status" value="2"/>
</dbReference>
<keyword evidence="4 10" id="KW-0863">Zinc-finger</keyword>
<dbReference type="FunFam" id="3.30.160.60:FF:000912">
    <property type="entry name" value="Zinc finger protein 660"/>
    <property type="match status" value="1"/>
</dbReference>
<dbReference type="GO" id="GO:0008270">
    <property type="term" value="F:zinc ion binding"/>
    <property type="evidence" value="ECO:0007669"/>
    <property type="project" value="UniProtKB-KW"/>
</dbReference>
<evidence type="ECO:0000259" key="12">
    <source>
        <dbReference type="PROSITE" id="PS50157"/>
    </source>
</evidence>
<feature type="domain" description="C2H2-type" evidence="12">
    <location>
        <begin position="459"/>
        <end position="486"/>
    </location>
</feature>
<evidence type="ECO:0000256" key="8">
    <source>
        <dbReference type="ARBA" id="ARBA00023163"/>
    </source>
</evidence>
<dbReference type="FunFam" id="3.30.160.60:FF:001465">
    <property type="entry name" value="Zinc finger protein 560"/>
    <property type="match status" value="1"/>
</dbReference>
<dbReference type="FunFam" id="3.30.160.60:FF:001732">
    <property type="entry name" value="Zgc:162936"/>
    <property type="match status" value="1"/>
</dbReference>
<dbReference type="PANTHER" id="PTHR24376:SF250">
    <property type="entry name" value="ZINC FINGER PROTEIN 770"/>
    <property type="match status" value="1"/>
</dbReference>
<dbReference type="Ensembl" id="ENSSAUT00010015209.1">
    <property type="protein sequence ID" value="ENSSAUP00010014329.1"/>
    <property type="gene ID" value="ENSSAUG00010006720.1"/>
</dbReference>
<feature type="domain" description="C2H2-type" evidence="12">
    <location>
        <begin position="644"/>
        <end position="671"/>
    </location>
</feature>
<reference evidence="13" key="1">
    <citation type="submission" date="2025-05" db="UniProtKB">
        <authorList>
            <consortium name="Ensembl"/>
        </authorList>
    </citation>
    <scope>IDENTIFICATION</scope>
</reference>
<keyword evidence="6" id="KW-0805">Transcription regulation</keyword>
<dbReference type="Gene3D" id="3.30.160.60">
    <property type="entry name" value="Classic Zinc Finger"/>
    <property type="match status" value="14"/>
</dbReference>
<dbReference type="GO" id="GO:0045595">
    <property type="term" value="P:regulation of cell differentiation"/>
    <property type="evidence" value="ECO:0007669"/>
    <property type="project" value="UniProtKB-ARBA"/>
</dbReference>
<accession>A0A671UKF7</accession>
<feature type="domain" description="C2H2-type" evidence="12">
    <location>
        <begin position="515"/>
        <end position="542"/>
    </location>
</feature>
<evidence type="ECO:0000256" key="9">
    <source>
        <dbReference type="ARBA" id="ARBA00023242"/>
    </source>
</evidence>
<evidence type="ECO:0000256" key="7">
    <source>
        <dbReference type="ARBA" id="ARBA00023125"/>
    </source>
</evidence>
<dbReference type="Ensembl" id="ENSSAUT00010015210.1">
    <property type="protein sequence ID" value="ENSSAUP00010014330.1"/>
    <property type="gene ID" value="ENSSAUG00010006720.1"/>
</dbReference>
<protein>
    <submittedName>
        <fullName evidence="13">Zinc finger protein 708-like</fullName>
    </submittedName>
</protein>
<organism evidence="13 14">
    <name type="scientific">Sparus aurata</name>
    <name type="common">Gilthead sea bream</name>
    <dbReference type="NCBI Taxonomy" id="8175"/>
    <lineage>
        <taxon>Eukaryota</taxon>
        <taxon>Metazoa</taxon>
        <taxon>Chordata</taxon>
        <taxon>Craniata</taxon>
        <taxon>Vertebrata</taxon>
        <taxon>Euteleostomi</taxon>
        <taxon>Actinopterygii</taxon>
        <taxon>Neopterygii</taxon>
        <taxon>Teleostei</taxon>
        <taxon>Neoteleostei</taxon>
        <taxon>Acanthomorphata</taxon>
        <taxon>Eupercaria</taxon>
        <taxon>Spariformes</taxon>
        <taxon>Sparidae</taxon>
        <taxon>Sparus</taxon>
    </lineage>
</organism>
<sequence length="760" mass="86281">MEPHRQLMEGPELRTTDIHQLLESKDKVLHVQWNPSLDQENLELPHIKKEQEELWADQEDADISPVPVRSEDDKGSDIQQLLVNKEMVLHEEWNPSLDHEDTETLHIKEEQEELWSQSRPIWNLNQQLEPDTENKTSECSELKTEVSDDDWMENREPQLVPNSLNIIEVPVSGVRSRTGKKTYSCSECGKIFGRSPHLKIHMRTHTGEKPYSCSFCSKSFTQKVNLTYHMSVHTGEKRFRCRFCDDRFTWYTQLKSHQCIREASNQSRAEDNRETETEEKSFSCSECGKIFSRKDNLNIHLRIHTGERPFSCYVCGKSFKHGGHLTQHMSVHNKENRFSCSVCHGRFTWLYQLKRHTCGGESSLLCTNHTPPVPVRSADDDEEKPQSSQKETEADGEDFGGLEPARNSDPDRHLQPETGDSSGFYADDDWTEARGPETGLNPLRVSDGETGSNSSRKSFSCSDCGKVFGRKEHLQTHVRIHTGERPFSCPECGKTFGCKRSLLGHMTSHSGEKPFSCSQCGKRFGRMVNLKTHERLHTGERPFSCPFCGKGFTQKVHMTQHMAVHTGEKQFSCSVCDKKFTWLSGFRRHKCGSEQSELDDSQTEENPEVEPGGKPFRCRQCGNRFNHKHNLKAHMRIHTGEKPFSCAICGKGFTASGALKKHLRTHSGEKPFSCSVCGLRFTQGGNLKRHMMQHTGQAPEKPFSCSACGKRFTQVSNMKRHMTQHAAGQSAPPQEIGTEAVIGLDLKEESAAEPQSVHGH</sequence>
<dbReference type="FunFam" id="3.30.160.60:FF:000646">
    <property type="entry name" value="Myeloid zinc finger 1"/>
    <property type="match status" value="1"/>
</dbReference>
<dbReference type="SMART" id="SM00355">
    <property type="entry name" value="ZnF_C2H2"/>
    <property type="match status" value="15"/>
</dbReference>
<dbReference type="OrthoDB" id="8895262at2759"/>
<name>A0A671UKF7_SPAAU</name>
<keyword evidence="8" id="KW-0804">Transcription</keyword>
<dbReference type="FunFam" id="3.30.160.60:FF:000478">
    <property type="entry name" value="Zinc finger protein 133"/>
    <property type="match status" value="2"/>
</dbReference>
<dbReference type="Pfam" id="PF13894">
    <property type="entry name" value="zf-C2H2_4"/>
    <property type="match status" value="1"/>
</dbReference>
<feature type="compositionally biased region" description="Polar residues" evidence="11">
    <location>
        <begin position="449"/>
        <end position="460"/>
    </location>
</feature>
<dbReference type="AlphaFoldDB" id="A0A671UKF7"/>
<evidence type="ECO:0000256" key="5">
    <source>
        <dbReference type="ARBA" id="ARBA00022833"/>
    </source>
</evidence>
<dbReference type="GO" id="GO:0000978">
    <property type="term" value="F:RNA polymerase II cis-regulatory region sequence-specific DNA binding"/>
    <property type="evidence" value="ECO:0007669"/>
    <property type="project" value="TreeGrafter"/>
</dbReference>
<evidence type="ECO:0000256" key="1">
    <source>
        <dbReference type="ARBA" id="ARBA00004123"/>
    </source>
</evidence>
<feature type="domain" description="C2H2-type" evidence="12">
    <location>
        <begin position="282"/>
        <end position="309"/>
    </location>
</feature>
<keyword evidence="14" id="KW-1185">Reference proteome</keyword>
<feature type="compositionally biased region" description="Basic and acidic residues" evidence="11">
    <location>
        <begin position="406"/>
        <end position="415"/>
    </location>
</feature>
<keyword evidence="3" id="KW-0677">Repeat</keyword>
<dbReference type="FunFam" id="3.30.160.60:FF:000130">
    <property type="entry name" value="Spalt-like transcription factor 4"/>
    <property type="match status" value="1"/>
</dbReference>
<dbReference type="GO" id="GO:0005694">
    <property type="term" value="C:chromosome"/>
    <property type="evidence" value="ECO:0007669"/>
    <property type="project" value="UniProtKB-ARBA"/>
</dbReference>
<dbReference type="PANTHER" id="PTHR24376">
    <property type="entry name" value="ZINC FINGER PROTEIN"/>
    <property type="match status" value="1"/>
</dbReference>
<dbReference type="GO" id="GO:0005634">
    <property type="term" value="C:nucleus"/>
    <property type="evidence" value="ECO:0007669"/>
    <property type="project" value="UniProtKB-SubCell"/>
</dbReference>
<feature type="region of interest" description="Disordered" evidence="11">
    <location>
        <begin position="369"/>
        <end position="460"/>
    </location>
</feature>
<feature type="domain" description="C2H2-type" evidence="12">
    <location>
        <begin position="310"/>
        <end position="337"/>
    </location>
</feature>
<dbReference type="SUPFAM" id="SSF57667">
    <property type="entry name" value="beta-beta-alpha zinc fingers"/>
    <property type="match status" value="10"/>
</dbReference>
<feature type="domain" description="C2H2-type" evidence="12">
    <location>
        <begin position="672"/>
        <end position="699"/>
    </location>
</feature>
<feature type="domain" description="C2H2-type" evidence="12">
    <location>
        <begin position="571"/>
        <end position="607"/>
    </location>
</feature>
<evidence type="ECO:0000313" key="14">
    <source>
        <dbReference type="Proteomes" id="UP000472265"/>
    </source>
</evidence>
<evidence type="ECO:0000256" key="10">
    <source>
        <dbReference type="PROSITE-ProRule" id="PRU00042"/>
    </source>
</evidence>
<dbReference type="InterPro" id="IPR013087">
    <property type="entry name" value="Znf_C2H2_type"/>
</dbReference>